<evidence type="ECO:0000256" key="6">
    <source>
        <dbReference type="ARBA" id="ARBA00035024"/>
    </source>
</evidence>
<evidence type="ECO:0000256" key="2">
    <source>
        <dbReference type="ARBA" id="ARBA00022642"/>
    </source>
</evidence>
<comment type="similarity">
    <text evidence="1">Belongs to the NAPRTase family.</text>
</comment>
<dbReference type="SUPFAM" id="SSF51690">
    <property type="entry name" value="Nicotinate/Quinolinate PRTase C-terminal domain-like"/>
    <property type="match status" value="1"/>
</dbReference>
<dbReference type="UniPathway" id="UPA00253"/>
<dbReference type="Gene3D" id="3.20.20.70">
    <property type="entry name" value="Aldolase class I"/>
    <property type="match status" value="1"/>
</dbReference>
<proteinExistence type="inferred from homology"/>
<dbReference type="AlphaFoldDB" id="A0A674I8R8"/>
<dbReference type="GO" id="GO:0009435">
    <property type="term" value="P:NAD+ biosynthetic process"/>
    <property type="evidence" value="ECO:0007669"/>
    <property type="project" value="UniProtKB-UniPathway"/>
</dbReference>
<dbReference type="Proteomes" id="UP000472274">
    <property type="component" value="Unplaced"/>
</dbReference>
<evidence type="ECO:0000256" key="1">
    <source>
        <dbReference type="ARBA" id="ARBA00010897"/>
    </source>
</evidence>
<keyword evidence="4" id="KW-0808">Transferase</keyword>
<reference evidence="11" key="1">
    <citation type="submission" date="2025-08" db="UniProtKB">
        <authorList>
            <consortium name="Ensembl"/>
        </authorList>
    </citation>
    <scope>IDENTIFICATION</scope>
</reference>
<evidence type="ECO:0000259" key="9">
    <source>
        <dbReference type="Pfam" id="PF04095"/>
    </source>
</evidence>
<dbReference type="Pfam" id="PF04095">
    <property type="entry name" value="NAPRTase"/>
    <property type="match status" value="1"/>
</dbReference>
<comment type="catalytic activity">
    <reaction evidence="8">
        <text>beta-nicotinamide D-ribonucleotide + diphosphate = 5-phospho-alpha-D-ribose 1-diphosphate + nicotinamide + H(+)</text>
        <dbReference type="Rhea" id="RHEA:16149"/>
        <dbReference type="ChEBI" id="CHEBI:14649"/>
        <dbReference type="ChEBI" id="CHEBI:15378"/>
        <dbReference type="ChEBI" id="CHEBI:17154"/>
        <dbReference type="ChEBI" id="CHEBI:33019"/>
        <dbReference type="ChEBI" id="CHEBI:58017"/>
        <dbReference type="EC" id="2.4.2.12"/>
    </reaction>
    <physiologicalReaction direction="right-to-left" evidence="8">
        <dbReference type="Rhea" id="RHEA:16151"/>
    </physiologicalReaction>
</comment>
<protein>
    <recommendedName>
        <fullName evidence="7">Nicotinamide phosphoribosyltransferase</fullName>
        <ecNumber evidence="6">2.4.2.12</ecNumber>
    </recommendedName>
</protein>
<feature type="domain" description="Nicotinate/nicotinamide phosphoribosyltransferase" evidence="9">
    <location>
        <begin position="166"/>
        <end position="201"/>
    </location>
</feature>
<evidence type="ECO:0000256" key="5">
    <source>
        <dbReference type="ARBA" id="ARBA00035007"/>
    </source>
</evidence>
<dbReference type="Pfam" id="PF18127">
    <property type="entry name" value="NAMPT_N"/>
    <property type="match status" value="1"/>
</dbReference>
<accession>A0A674I8R8</accession>
<dbReference type="EC" id="2.4.2.12" evidence="6"/>
<evidence type="ECO:0000313" key="12">
    <source>
        <dbReference type="Proteomes" id="UP000472274"/>
    </source>
</evidence>
<evidence type="ECO:0000256" key="7">
    <source>
        <dbReference type="ARBA" id="ARBA00035036"/>
    </source>
</evidence>
<keyword evidence="2" id="KW-0662">Pyridine nucleotide biosynthesis</keyword>
<feature type="domain" description="Nicotinamide phosphoribosyltransferase N-terminal" evidence="10">
    <location>
        <begin position="15"/>
        <end position="95"/>
    </location>
</feature>
<evidence type="ECO:0000256" key="8">
    <source>
        <dbReference type="ARBA" id="ARBA00047835"/>
    </source>
</evidence>
<keyword evidence="12" id="KW-1185">Reference proteome</keyword>
<evidence type="ECO:0000313" key="11">
    <source>
        <dbReference type="Ensembl" id="ENSTMTP00000004488.1"/>
    </source>
</evidence>
<dbReference type="InterPro" id="IPR041525">
    <property type="entry name" value="N/Namide_PRibTrfase"/>
</dbReference>
<dbReference type="GeneTree" id="ENSGT00940000153456"/>
<organism evidence="11 12">
    <name type="scientific">Terrapene triunguis</name>
    <name type="common">Three-toed box turtle</name>
    <dbReference type="NCBI Taxonomy" id="2587831"/>
    <lineage>
        <taxon>Eukaryota</taxon>
        <taxon>Metazoa</taxon>
        <taxon>Chordata</taxon>
        <taxon>Craniata</taxon>
        <taxon>Vertebrata</taxon>
        <taxon>Euteleostomi</taxon>
        <taxon>Archelosauria</taxon>
        <taxon>Testudinata</taxon>
        <taxon>Testudines</taxon>
        <taxon>Cryptodira</taxon>
        <taxon>Durocryptodira</taxon>
        <taxon>Testudinoidea</taxon>
        <taxon>Emydidae</taxon>
        <taxon>Terrapene</taxon>
    </lineage>
</organism>
<keyword evidence="3" id="KW-0328">Glycosyltransferase</keyword>
<dbReference type="GO" id="GO:0047280">
    <property type="term" value="F:nicotinamide phosphoribosyltransferase activity"/>
    <property type="evidence" value="ECO:0007669"/>
    <property type="project" value="UniProtKB-EC"/>
</dbReference>
<dbReference type="InterPro" id="IPR016471">
    <property type="entry name" value="Nicotinamide_PRibTrfase"/>
</dbReference>
<dbReference type="InParanoid" id="A0A674I8R8"/>
<dbReference type="Ensembl" id="ENSTMTT00000004640.1">
    <property type="protein sequence ID" value="ENSTMTP00000004488.1"/>
    <property type="gene ID" value="ENSTMTG00000003318.1"/>
</dbReference>
<evidence type="ECO:0000256" key="3">
    <source>
        <dbReference type="ARBA" id="ARBA00022676"/>
    </source>
</evidence>
<dbReference type="InterPro" id="IPR041529">
    <property type="entry name" value="DUF5598"/>
</dbReference>
<dbReference type="PANTHER" id="PTHR43816">
    <property type="entry name" value="NICOTINAMIDE PHOSPHORIBOSYLTRANSFERASE"/>
    <property type="match status" value="1"/>
</dbReference>
<evidence type="ECO:0000259" key="10">
    <source>
        <dbReference type="Pfam" id="PF18127"/>
    </source>
</evidence>
<reference evidence="11" key="2">
    <citation type="submission" date="2025-09" db="UniProtKB">
        <authorList>
            <consortium name="Ensembl"/>
        </authorList>
    </citation>
    <scope>IDENTIFICATION</scope>
</reference>
<dbReference type="InterPro" id="IPR013785">
    <property type="entry name" value="Aldolase_TIM"/>
</dbReference>
<name>A0A674I8R8_9SAUR</name>
<dbReference type="PANTHER" id="PTHR43816:SF1">
    <property type="entry name" value="NICOTINAMIDE PHOSPHORIBOSYLTRANSFERASE"/>
    <property type="match status" value="1"/>
</dbReference>
<comment type="pathway">
    <text evidence="5">Cofactor biosynthesis; NAD(+) biosynthesis; nicotinamide D-ribonucleotide from 5-phospho-alpha-D-ribose 1-diphosphate and nicotinamide: step 1/1.</text>
</comment>
<dbReference type="InterPro" id="IPR036068">
    <property type="entry name" value="Nicotinate_pribotase-like_C"/>
</dbReference>
<sequence>MEHAAAGTEFNILLQYPPNTSIKTENTRLKKVKYEETIFYWLQYILNKYLKGKVITKEKIQEDKVVYREHFQDDVFNEKGWNYILEKCEGHLLITVKAVPEGSVIPRGNVLFTTENMECYWLTNWIEKKERGSWYPITVATNSRKQKKILAKYLLETSGSLEGLEYKLHDFGYRGVSSQETAGIGASTHWVNFKGSDTVAGTALIKKKSRYES</sequence>
<evidence type="ECO:0000256" key="4">
    <source>
        <dbReference type="ARBA" id="ARBA00022679"/>
    </source>
</evidence>